<dbReference type="Pfam" id="PF00588">
    <property type="entry name" value="SpoU_methylase"/>
    <property type="match status" value="1"/>
</dbReference>
<dbReference type="AlphaFoldDB" id="A0A2S4JUU1"/>
<dbReference type="Proteomes" id="UP000237350">
    <property type="component" value="Unassembled WGS sequence"/>
</dbReference>
<evidence type="ECO:0000256" key="1">
    <source>
        <dbReference type="ARBA" id="ARBA00022603"/>
    </source>
</evidence>
<dbReference type="GO" id="GO:0005829">
    <property type="term" value="C:cytosol"/>
    <property type="evidence" value="ECO:0007669"/>
    <property type="project" value="TreeGrafter"/>
</dbReference>
<dbReference type="EMBL" id="LPWH01000054">
    <property type="protein sequence ID" value="POR03284.1"/>
    <property type="molecule type" value="Genomic_DNA"/>
</dbReference>
<dbReference type="InterPro" id="IPR029026">
    <property type="entry name" value="tRNA_m1G_MTases_N"/>
</dbReference>
<dbReference type="GO" id="GO:0003723">
    <property type="term" value="F:RNA binding"/>
    <property type="evidence" value="ECO:0007669"/>
    <property type="project" value="InterPro"/>
</dbReference>
<dbReference type="Pfam" id="PF08032">
    <property type="entry name" value="SpoU_sub_bind"/>
    <property type="match status" value="1"/>
</dbReference>
<keyword evidence="6" id="KW-1185">Reference proteome</keyword>
<evidence type="ECO:0000313" key="5">
    <source>
        <dbReference type="EMBL" id="POR03284.1"/>
    </source>
</evidence>
<dbReference type="InterPro" id="IPR001537">
    <property type="entry name" value="SpoU_MeTrfase"/>
</dbReference>
<evidence type="ECO:0000259" key="4">
    <source>
        <dbReference type="Pfam" id="PF08032"/>
    </source>
</evidence>
<accession>A0A2S4JUU1</accession>
<comment type="caution">
    <text evidence="5">The sequence shown here is derived from an EMBL/GenBank/DDBJ whole genome shotgun (WGS) entry which is preliminary data.</text>
</comment>
<evidence type="ECO:0000256" key="2">
    <source>
        <dbReference type="ARBA" id="ARBA00022679"/>
    </source>
</evidence>
<name>A0A2S4JUU1_9SPIO</name>
<organism evidence="5 6">
    <name type="scientific">Alkalispirochaeta sphaeroplastigenens</name>
    <dbReference type="NCBI Taxonomy" id="1187066"/>
    <lineage>
        <taxon>Bacteria</taxon>
        <taxon>Pseudomonadati</taxon>
        <taxon>Spirochaetota</taxon>
        <taxon>Spirochaetia</taxon>
        <taxon>Spirochaetales</taxon>
        <taxon>Spirochaetaceae</taxon>
        <taxon>Alkalispirochaeta</taxon>
    </lineage>
</organism>
<evidence type="ECO:0000259" key="3">
    <source>
        <dbReference type="Pfam" id="PF00588"/>
    </source>
</evidence>
<dbReference type="CDD" id="cd18103">
    <property type="entry name" value="SpoU-like_RlmB"/>
    <property type="match status" value="1"/>
</dbReference>
<sequence>MPWITSRHAIEAALQRGAPGATLYLVDPRGRNGQLQHLARSRGVTVQTVSSEWLRRQAGSSVRGAALELGQDHARTGLVSLKDWLHQTPPGSTGPILALDHITDPHNVGAILRTAHLMGVPLVIVPARRSVLDSDGVRRSSAGASDAVAVAVVSNLAGALRDCKSAGWWIYAADAGGTALPKVSFDPAAVILLGAEGKGVSPGVAALADLKVTIPDRAPRGTTVDSYNVSVAAGIITYEYFRTIT</sequence>
<dbReference type="Gene3D" id="3.40.1280.10">
    <property type="match status" value="1"/>
</dbReference>
<dbReference type="SUPFAM" id="SSF75217">
    <property type="entry name" value="alpha/beta knot"/>
    <property type="match status" value="1"/>
</dbReference>
<feature type="domain" description="tRNA/rRNA methyltransferase SpoU type" evidence="3">
    <location>
        <begin position="96"/>
        <end position="238"/>
    </location>
</feature>
<dbReference type="GO" id="GO:0032259">
    <property type="term" value="P:methylation"/>
    <property type="evidence" value="ECO:0007669"/>
    <property type="project" value="UniProtKB-KW"/>
</dbReference>
<protein>
    <recommendedName>
        <fullName evidence="7">RNA 2-O ribose methyltransferase substrate binding domain-containing protein</fullName>
    </recommendedName>
</protein>
<dbReference type="InterPro" id="IPR029028">
    <property type="entry name" value="Alpha/beta_knot_MTases"/>
</dbReference>
<keyword evidence="2" id="KW-0808">Transferase</keyword>
<evidence type="ECO:0000313" key="6">
    <source>
        <dbReference type="Proteomes" id="UP000237350"/>
    </source>
</evidence>
<proteinExistence type="predicted"/>
<dbReference type="PANTHER" id="PTHR46429:SF2">
    <property type="entry name" value="TRNA_RRNA METHYLTRANSFERASE"/>
    <property type="match status" value="1"/>
</dbReference>
<reference evidence="6" key="1">
    <citation type="submission" date="2015-12" db="EMBL/GenBank/DDBJ databases">
        <authorList>
            <person name="Lodha T.D."/>
            <person name="Chintalapati S."/>
            <person name="Chintalapati V.R."/>
            <person name="Sravanthi T."/>
        </authorList>
    </citation>
    <scope>NUCLEOTIDE SEQUENCE [LARGE SCALE GENOMIC DNA]</scope>
    <source>
        <strain evidence="6">JC133</strain>
    </source>
</reference>
<dbReference type="GO" id="GO:0006396">
    <property type="term" value="P:RNA processing"/>
    <property type="evidence" value="ECO:0007669"/>
    <property type="project" value="InterPro"/>
</dbReference>
<dbReference type="GO" id="GO:0008173">
    <property type="term" value="F:RNA methyltransferase activity"/>
    <property type="evidence" value="ECO:0007669"/>
    <property type="project" value="InterPro"/>
</dbReference>
<gene>
    <name evidence="5" type="ORF">AU468_05350</name>
</gene>
<dbReference type="RefSeq" id="WP_018527378.1">
    <property type="nucleotide sequence ID" value="NZ_LPWH01000054.1"/>
</dbReference>
<feature type="domain" description="RNA 2-O ribose methyltransferase substrate binding" evidence="4">
    <location>
        <begin position="7"/>
        <end position="60"/>
    </location>
</feature>
<dbReference type="OrthoDB" id="9794400at2"/>
<dbReference type="PANTHER" id="PTHR46429">
    <property type="entry name" value="23S RRNA (GUANOSINE-2'-O-)-METHYLTRANSFERASE RLMB"/>
    <property type="match status" value="1"/>
</dbReference>
<dbReference type="InterPro" id="IPR004441">
    <property type="entry name" value="rRNA_MeTrfase_TrmH"/>
</dbReference>
<evidence type="ECO:0008006" key="7">
    <source>
        <dbReference type="Google" id="ProtNLM"/>
    </source>
</evidence>
<keyword evidence="1" id="KW-0489">Methyltransferase</keyword>
<dbReference type="InterPro" id="IPR013123">
    <property type="entry name" value="SpoU_subst-bd"/>
</dbReference>